<reference evidence="4 5" key="1">
    <citation type="submission" date="2020-04" db="EMBL/GenBank/DDBJ databases">
        <title>Acinetobacter Taxon 24.</title>
        <authorList>
            <person name="Nemec A."/>
            <person name="Radolfova-Krizova L."/>
            <person name="Higgins P.G."/>
            <person name="Spanelova P."/>
        </authorList>
    </citation>
    <scope>NUCLEOTIDE SEQUENCE [LARGE SCALE GENOMIC DNA]</scope>
    <source>
        <strain evidence="4 5">ANC 5380</strain>
    </source>
</reference>
<dbReference type="InterPro" id="IPR051172">
    <property type="entry name" value="Chlamydia_OmcB"/>
</dbReference>
<accession>A0A7Y2RIL1</accession>
<sequence>MKQHFQLSKVAAALAVVGGVSLFGSSAIAAQLPSAGASISNVATASYTDSTGSERTVTSNLVKTLIAQVGGFTLVADREGQTAANSNISFSHILTNTGNGTDSFNLELKNLIPTTGSVFDFTEIKVYLDKNSDGTPDGEPIITYSSGKYTTQSAIQLDANESTGILVVATTPSNATADQVDQLSLTATSVGYTSTAPAVINTDTAYIKTGAIIQVEKSASVSTSNVNGDITYTLKFYNKGTAATVDPVTIYDTLPKNVELKTVTYNGVTYNNTANGGKTDNKYQYGTQSDTEVFLLNVGVLTAGQTGQLTLTVKVKDTVSGTSTKVVDGDKIINTAYADTDGKTNGSTPVPLTPGNVPLTPPTSTTDKTVVPSNPNTVTVVGLFNGSINDSATDAWKDTETKPAGSDDIVNTTAKQGEAIVFGGSVAGAGDKIYIHNLGNTADSYNLSIDKTVFGNDSIVEFLQSDGKTPLISNNTGSIEPGATLEIVVRVTLSSGRKLTIPATPGYLQSLLTSTSVKNSKNSDTIKLHLTAFTESKVDLVHRPTTGGDKGTGSNNSSDVPKTTIQPGTPNQIDVTIKNTGSTPDNYVITLPTIPDGWTVEIFKKVNGACTTEKAPSSGNIAAGTDASFCLTVTAPAGTPATDPANPINIPVAIQSPSTGVKDTIEYPVVVDQVRSLKLTQDRSGQVAVGGSIIYTHTLTNYGNVTEGLDATTKLEFNLSAASAKGEIVTVYVDTNNDGAIDPVTELWTGTNLDALLKATQGAGTTAKEDGLSPKESVTVFVKVEAPKTAAVGDSYTSTVTVVPNDATKFDKTNSVFAITDLTTVIEEGLVTLVKSQAVSSDCATIPSVFGESETKAKPGECVYYRIVATNQSKSDANNVTIYDAVPTYTKYLAGSATGTENGTAASAGAIILNTAQTQVSYKLDNKLPTTKTATLEFAVKVDGGVTP</sequence>
<keyword evidence="2" id="KW-0732">Signal</keyword>
<feature type="chain" id="PRO_5030866847" evidence="2">
    <location>
        <begin position="30"/>
        <end position="948"/>
    </location>
</feature>
<evidence type="ECO:0000313" key="5">
    <source>
        <dbReference type="Proteomes" id="UP000569202"/>
    </source>
</evidence>
<dbReference type="InterPro" id="IPR047589">
    <property type="entry name" value="DUF11_rpt"/>
</dbReference>
<comment type="caution">
    <text evidence="4">The sequence shown here is derived from an EMBL/GenBank/DDBJ whole genome shotgun (WGS) entry which is preliminary data.</text>
</comment>
<dbReference type="AlphaFoldDB" id="A0A7Y2RIL1"/>
<dbReference type="EMBL" id="JABERL010000083">
    <property type="protein sequence ID" value="NNH79405.1"/>
    <property type="molecule type" value="Genomic_DNA"/>
</dbReference>
<feature type="compositionally biased region" description="Polar residues" evidence="1">
    <location>
        <begin position="552"/>
        <end position="574"/>
    </location>
</feature>
<feature type="domain" description="DUF11" evidence="3">
    <location>
        <begin position="854"/>
        <end position="942"/>
    </location>
</feature>
<dbReference type="NCBIfam" id="TIGR01451">
    <property type="entry name" value="B_ant_repeat"/>
    <property type="match status" value="1"/>
</dbReference>
<feature type="region of interest" description="Disordered" evidence="1">
    <location>
        <begin position="541"/>
        <end position="574"/>
    </location>
</feature>
<dbReference type="InterPro" id="IPR001434">
    <property type="entry name" value="OmcB-like_DUF11"/>
</dbReference>
<dbReference type="RefSeq" id="WP_171541356.1">
    <property type="nucleotide sequence ID" value="NZ_JABERL010000083.1"/>
</dbReference>
<feature type="region of interest" description="Disordered" evidence="1">
    <location>
        <begin position="342"/>
        <end position="369"/>
    </location>
</feature>
<dbReference type="Pfam" id="PF01345">
    <property type="entry name" value="DUF11"/>
    <property type="match status" value="2"/>
</dbReference>
<evidence type="ECO:0000259" key="3">
    <source>
        <dbReference type="Pfam" id="PF01345"/>
    </source>
</evidence>
<dbReference type="PANTHER" id="PTHR34819:SF3">
    <property type="entry name" value="CELL SURFACE PROTEIN"/>
    <property type="match status" value="1"/>
</dbReference>
<organism evidence="4 5">
    <name type="scientific">Acinetobacter terrae</name>
    <dbReference type="NCBI Taxonomy" id="2731247"/>
    <lineage>
        <taxon>Bacteria</taxon>
        <taxon>Pseudomonadati</taxon>
        <taxon>Pseudomonadota</taxon>
        <taxon>Gammaproteobacteria</taxon>
        <taxon>Moraxellales</taxon>
        <taxon>Moraxellaceae</taxon>
        <taxon>Acinetobacter</taxon>
        <taxon>Acinetobacter Taxon 24</taxon>
    </lineage>
</organism>
<proteinExistence type="predicted"/>
<protein>
    <submittedName>
        <fullName evidence="4">DUF11 domain-containing protein</fullName>
    </submittedName>
</protein>
<dbReference type="Proteomes" id="UP000569202">
    <property type="component" value="Unassembled WGS sequence"/>
</dbReference>
<dbReference type="Gene3D" id="2.60.40.740">
    <property type="match status" value="1"/>
</dbReference>
<name>A0A7Y2RIL1_9GAMM</name>
<feature type="signal peptide" evidence="2">
    <location>
        <begin position="1"/>
        <end position="29"/>
    </location>
</feature>
<feature type="domain" description="DUF11" evidence="3">
    <location>
        <begin position="213"/>
        <end position="336"/>
    </location>
</feature>
<evidence type="ECO:0000256" key="2">
    <source>
        <dbReference type="SAM" id="SignalP"/>
    </source>
</evidence>
<gene>
    <name evidence="4" type="ORF">HLH17_17565</name>
</gene>
<evidence type="ECO:0000256" key="1">
    <source>
        <dbReference type="SAM" id="MobiDB-lite"/>
    </source>
</evidence>
<dbReference type="PANTHER" id="PTHR34819">
    <property type="entry name" value="LARGE CYSTEINE-RICH PERIPLASMIC PROTEIN OMCB"/>
    <property type="match status" value="1"/>
</dbReference>
<evidence type="ECO:0000313" key="4">
    <source>
        <dbReference type="EMBL" id="NNH79405.1"/>
    </source>
</evidence>